<gene>
    <name evidence="1" type="ORF">SJ05684_b49560</name>
</gene>
<dbReference type="EMBL" id="CP023068">
    <property type="protein sequence ID" value="ASY65938.1"/>
    <property type="molecule type" value="Genomic_DNA"/>
</dbReference>
<evidence type="ECO:0000313" key="2">
    <source>
        <dbReference type="Proteomes" id="UP000217211"/>
    </source>
</evidence>
<geneLocation type="plasmid" evidence="2">
    <name>psj05684b</name>
</geneLocation>
<dbReference type="KEGG" id="esj:SJ05684_b49560"/>
<proteinExistence type="predicted"/>
<keyword evidence="2" id="KW-1185">Reference proteome</keyword>
<protein>
    <submittedName>
        <fullName evidence="1">Uncharacterized protein</fullName>
    </submittedName>
</protein>
<name>A0A249PJ52_9HYPH</name>
<accession>A0A249PJ52</accession>
<sequence length="66" mass="7795">MVWTTAFLFPAPGHLKALSAQTLLLWWNWLLRTYEERRRTLWTLVFDIYVIGSSVVTMRSGLPDRI</sequence>
<dbReference type="Proteomes" id="UP000217211">
    <property type="component" value="Plasmid pSJ05684b"/>
</dbReference>
<dbReference type="AlphaFoldDB" id="A0A249PJ52"/>
<evidence type="ECO:0000313" key="1">
    <source>
        <dbReference type="EMBL" id="ASY65938.1"/>
    </source>
</evidence>
<keyword evidence="1" id="KW-0614">Plasmid</keyword>
<reference evidence="1 2" key="1">
    <citation type="submission" date="2017-08" db="EMBL/GenBank/DDBJ databases">
        <title>Multipartite genome sequences of Sinorhizobium species nodulating soybeans.</title>
        <authorList>
            <person name="Tian C.F."/>
        </authorList>
    </citation>
    <scope>NUCLEOTIDE SEQUENCE [LARGE SCALE GENOMIC DNA]</scope>
    <source>
        <strain evidence="1 2">CCBAU 05684</strain>
        <plasmid evidence="2">psj05684b</plasmid>
    </source>
</reference>
<organism evidence="1 2">
    <name type="scientific">Sinorhizobium sojae CCBAU 05684</name>
    <dbReference type="NCBI Taxonomy" id="716928"/>
    <lineage>
        <taxon>Bacteria</taxon>
        <taxon>Pseudomonadati</taxon>
        <taxon>Pseudomonadota</taxon>
        <taxon>Alphaproteobacteria</taxon>
        <taxon>Hyphomicrobiales</taxon>
        <taxon>Rhizobiaceae</taxon>
        <taxon>Sinorhizobium/Ensifer group</taxon>
        <taxon>Sinorhizobium</taxon>
    </lineage>
</organism>